<dbReference type="AlphaFoldDB" id="A0A813HLQ9"/>
<keyword evidence="3" id="KW-1185">Reference proteome</keyword>
<reference evidence="2" key="1">
    <citation type="submission" date="2021-02" db="EMBL/GenBank/DDBJ databases">
        <authorList>
            <person name="Dougan E. K."/>
            <person name="Rhodes N."/>
            <person name="Thang M."/>
            <person name="Chan C."/>
        </authorList>
    </citation>
    <scope>NUCLEOTIDE SEQUENCE</scope>
</reference>
<feature type="transmembrane region" description="Helical" evidence="1">
    <location>
        <begin position="392"/>
        <end position="413"/>
    </location>
</feature>
<accession>A0A813HLQ9</accession>
<gene>
    <name evidence="2" type="ORF">PGLA1383_LOCUS53829</name>
</gene>
<dbReference type="Gene3D" id="2.60.120.620">
    <property type="entry name" value="q2cbj1_9rhob like domain"/>
    <property type="match status" value="1"/>
</dbReference>
<organism evidence="2 3">
    <name type="scientific">Polarella glacialis</name>
    <name type="common">Dinoflagellate</name>
    <dbReference type="NCBI Taxonomy" id="89957"/>
    <lineage>
        <taxon>Eukaryota</taxon>
        <taxon>Sar</taxon>
        <taxon>Alveolata</taxon>
        <taxon>Dinophyceae</taxon>
        <taxon>Suessiales</taxon>
        <taxon>Suessiaceae</taxon>
        <taxon>Polarella</taxon>
    </lineage>
</organism>
<evidence type="ECO:0000313" key="2">
    <source>
        <dbReference type="EMBL" id="CAE8638690.1"/>
    </source>
</evidence>
<dbReference type="InterPro" id="IPR008775">
    <property type="entry name" value="Phytyl_CoA_dOase-like"/>
</dbReference>
<keyword evidence="1" id="KW-1133">Transmembrane helix</keyword>
<evidence type="ECO:0000256" key="1">
    <source>
        <dbReference type="SAM" id="Phobius"/>
    </source>
</evidence>
<evidence type="ECO:0000313" key="3">
    <source>
        <dbReference type="Proteomes" id="UP000654075"/>
    </source>
</evidence>
<dbReference type="Proteomes" id="UP000654075">
    <property type="component" value="Unassembled WGS sequence"/>
</dbReference>
<dbReference type="EMBL" id="CAJNNV010032034">
    <property type="protein sequence ID" value="CAE8638690.1"/>
    <property type="molecule type" value="Genomic_DNA"/>
</dbReference>
<protein>
    <submittedName>
        <fullName evidence="2">Uncharacterized protein</fullName>
    </submittedName>
</protein>
<dbReference type="PANTHER" id="PTHR37563:SF2">
    <property type="entry name" value="PHYTANOYL-COA DIOXYGENASE FAMILY PROTEIN (AFU_ORTHOLOGUE AFUA_2G03330)"/>
    <property type="match status" value="1"/>
</dbReference>
<dbReference type="InterPro" id="IPR051961">
    <property type="entry name" value="Fungal_Metabolite_Diox"/>
</dbReference>
<proteinExistence type="predicted"/>
<sequence>MPKRRRVSDAFEDGEGLELQQRAIAASWEQNNNCLGAAAIAAGEDPGMCMAETVAEYRARKARVKKLVREGVAVSCQHFKELARPESICKPEHYSFRDSQLRIGFANLSKICAELQSTTVPVVSWPSPGCLESARAAVRQEGAVLLQGVRRQEKELLEQGKKYLTWKASQADASFTEYVHETKHRHHLRLQPSENPAVAALFDTLVQVAAGSILPFVSPLGAVVEFAAFLTNPGACGQPFHTDIKDSEQKALAPIYTTFLFLTDVDDESHGPLQIAPRSHALSRVREATRTAALILCEGAPGREVSSLSKWKLLPAKSGDIAIYDGSVLHRGTANNSTRTRIVVYLSVLGVGTVPEGSTYAIHDSLLTPPQRLGKLWQGAGKQKCSVQLDDIAFAVGCFSFVSLLALLTRWVFINSHFATQTATVFINNDKQETASSMF</sequence>
<dbReference type="SUPFAM" id="SSF51197">
    <property type="entry name" value="Clavaminate synthase-like"/>
    <property type="match status" value="1"/>
</dbReference>
<comment type="caution">
    <text evidence="2">The sequence shown here is derived from an EMBL/GenBank/DDBJ whole genome shotgun (WGS) entry which is preliminary data.</text>
</comment>
<keyword evidence="1" id="KW-0812">Transmembrane</keyword>
<dbReference type="PANTHER" id="PTHR37563">
    <property type="entry name" value="PHYTANOYL-COA DIOXYGENASE FAMILY PROTEIN (AFU_ORTHOLOGUE AFUA_2G03330)"/>
    <property type="match status" value="1"/>
</dbReference>
<name>A0A813HLQ9_POLGL</name>
<keyword evidence="1" id="KW-0472">Membrane</keyword>
<dbReference type="Pfam" id="PF05721">
    <property type="entry name" value="PhyH"/>
    <property type="match status" value="1"/>
</dbReference>